<dbReference type="Proteomes" id="UP000734854">
    <property type="component" value="Unassembled WGS sequence"/>
</dbReference>
<gene>
    <name evidence="2" type="ORF">ZIOFF_065822</name>
</gene>
<comment type="caution">
    <text evidence="2">The sequence shown here is derived from an EMBL/GenBank/DDBJ whole genome shotgun (WGS) entry which is preliminary data.</text>
</comment>
<dbReference type="PANTHER" id="PTHR33623:SF4">
    <property type="entry name" value="DUF4378 DOMAIN-CONTAINING PROTEIN"/>
    <property type="match status" value="1"/>
</dbReference>
<feature type="region of interest" description="Disordered" evidence="1">
    <location>
        <begin position="207"/>
        <end position="231"/>
    </location>
</feature>
<name>A0A8J5F1L0_ZINOF</name>
<dbReference type="AlphaFoldDB" id="A0A8J5F1L0"/>
<feature type="region of interest" description="Disordered" evidence="1">
    <location>
        <begin position="143"/>
        <end position="173"/>
    </location>
</feature>
<dbReference type="PANTHER" id="PTHR33623">
    <property type="entry name" value="OS04G0572500 PROTEIN"/>
    <property type="match status" value="1"/>
</dbReference>
<organism evidence="2 3">
    <name type="scientific">Zingiber officinale</name>
    <name type="common">Ginger</name>
    <name type="synonym">Amomum zingiber</name>
    <dbReference type="NCBI Taxonomy" id="94328"/>
    <lineage>
        <taxon>Eukaryota</taxon>
        <taxon>Viridiplantae</taxon>
        <taxon>Streptophyta</taxon>
        <taxon>Embryophyta</taxon>
        <taxon>Tracheophyta</taxon>
        <taxon>Spermatophyta</taxon>
        <taxon>Magnoliopsida</taxon>
        <taxon>Liliopsida</taxon>
        <taxon>Zingiberales</taxon>
        <taxon>Zingiberaceae</taxon>
        <taxon>Zingiber</taxon>
    </lineage>
</organism>
<evidence type="ECO:0000313" key="2">
    <source>
        <dbReference type="EMBL" id="KAG6476578.1"/>
    </source>
</evidence>
<sequence length="352" mass="38438">MAKLLMLKEYLELDDDGFVLGVGVTTIRSLLDAELLRESAMRNAARSAAAANGNALGKFAAAIEAVKARCLPSSSRPERATFSVLSWKNKTKEKDKKTKQRLTADQNPSAAVGWQCLRFPSAVISSDQSNCSHAASPAPYYLQVSSSTSEERKEHSPPPSSSSQPSGNEEATSITATLSAATVRSTEQLLHQIRRFEMLAELDPPMECCSLSSDGDDDVSSPSSHAEEEEGRAWEMLGRLKANAPQGGGEKLLMDFFIQGGKADGCLLLMRQRETTTTTELLRTARRWIDGSPGGEVEEDCGHGEAATLREMEINGRWRCFHEEVDELALRFGDAMLQLLVEELVKELASQL</sequence>
<feature type="compositionally biased region" description="Low complexity" evidence="1">
    <location>
        <begin position="161"/>
        <end position="173"/>
    </location>
</feature>
<reference evidence="2 3" key="1">
    <citation type="submission" date="2020-08" db="EMBL/GenBank/DDBJ databases">
        <title>Plant Genome Project.</title>
        <authorList>
            <person name="Zhang R.-G."/>
        </authorList>
    </citation>
    <scope>NUCLEOTIDE SEQUENCE [LARGE SCALE GENOMIC DNA]</scope>
    <source>
        <tissue evidence="2">Rhizome</tissue>
    </source>
</reference>
<accession>A0A8J5F1L0</accession>
<dbReference type="EMBL" id="JACMSC010000018">
    <property type="protein sequence ID" value="KAG6476578.1"/>
    <property type="molecule type" value="Genomic_DNA"/>
</dbReference>
<keyword evidence="3" id="KW-1185">Reference proteome</keyword>
<evidence type="ECO:0008006" key="4">
    <source>
        <dbReference type="Google" id="ProtNLM"/>
    </source>
</evidence>
<evidence type="ECO:0000313" key="3">
    <source>
        <dbReference type="Proteomes" id="UP000734854"/>
    </source>
</evidence>
<proteinExistence type="predicted"/>
<evidence type="ECO:0000256" key="1">
    <source>
        <dbReference type="SAM" id="MobiDB-lite"/>
    </source>
</evidence>
<protein>
    <recommendedName>
        <fullName evidence="4">DUF4378 domain-containing protein</fullName>
    </recommendedName>
</protein>